<protein>
    <submittedName>
        <fullName evidence="1">Uncharacterized protein</fullName>
    </submittedName>
</protein>
<reference evidence="1" key="1">
    <citation type="submission" date="2021-01" db="EMBL/GenBank/DDBJ databases">
        <title>A chromosome-scale assembly of European eel, Anguilla anguilla.</title>
        <authorList>
            <person name="Henkel C."/>
            <person name="Jong-Raadsen S.A."/>
            <person name="Dufour S."/>
            <person name="Weltzien F.-A."/>
            <person name="Palstra A.P."/>
            <person name="Pelster B."/>
            <person name="Spaink H.P."/>
            <person name="Van Den Thillart G.E."/>
            <person name="Jansen H."/>
            <person name="Zahm M."/>
            <person name="Klopp C."/>
            <person name="Cedric C."/>
            <person name="Louis A."/>
            <person name="Berthelot C."/>
            <person name="Parey E."/>
            <person name="Roest Crollius H."/>
            <person name="Montfort J."/>
            <person name="Robinson-Rechavi M."/>
            <person name="Bucao C."/>
            <person name="Bouchez O."/>
            <person name="Gislard M."/>
            <person name="Lluch J."/>
            <person name="Milhes M."/>
            <person name="Lampietro C."/>
            <person name="Lopez Roques C."/>
            <person name="Donnadieu C."/>
            <person name="Braasch I."/>
            <person name="Desvignes T."/>
            <person name="Postlethwait J."/>
            <person name="Bobe J."/>
            <person name="Guiguen Y."/>
            <person name="Dirks R."/>
        </authorList>
    </citation>
    <scope>NUCLEOTIDE SEQUENCE</scope>
    <source>
        <strain evidence="1">Tag_6206</strain>
        <tissue evidence="1">Liver</tissue>
    </source>
</reference>
<accession>A0A9D3RKG8</accession>
<evidence type="ECO:0000313" key="1">
    <source>
        <dbReference type="EMBL" id="KAG5833816.1"/>
    </source>
</evidence>
<sequence>MAIDDPCPSGCTRALQFIHKFTKARRSSHNIHQDGDLTIYISTVLDSRQERERPPLMWQKQLMMKHSCLRPSVNGVEWVLRDFLLREHVDPVSSKCFKVHLNALEVME</sequence>
<name>A0A9D3RKG8_ANGAN</name>
<comment type="caution">
    <text evidence="1">The sequence shown here is derived from an EMBL/GenBank/DDBJ whole genome shotgun (WGS) entry which is preliminary data.</text>
</comment>
<proteinExistence type="predicted"/>
<organism evidence="1 2">
    <name type="scientific">Anguilla anguilla</name>
    <name type="common">European freshwater eel</name>
    <name type="synonym">Muraena anguilla</name>
    <dbReference type="NCBI Taxonomy" id="7936"/>
    <lineage>
        <taxon>Eukaryota</taxon>
        <taxon>Metazoa</taxon>
        <taxon>Chordata</taxon>
        <taxon>Craniata</taxon>
        <taxon>Vertebrata</taxon>
        <taxon>Euteleostomi</taxon>
        <taxon>Actinopterygii</taxon>
        <taxon>Neopterygii</taxon>
        <taxon>Teleostei</taxon>
        <taxon>Anguilliformes</taxon>
        <taxon>Anguillidae</taxon>
        <taxon>Anguilla</taxon>
    </lineage>
</organism>
<dbReference type="AlphaFoldDB" id="A0A9D3RKG8"/>
<evidence type="ECO:0000313" key="2">
    <source>
        <dbReference type="Proteomes" id="UP001044222"/>
    </source>
</evidence>
<dbReference type="Proteomes" id="UP001044222">
    <property type="component" value="Chromosome 16"/>
</dbReference>
<gene>
    <name evidence="1" type="ORF">ANANG_G00279880</name>
</gene>
<dbReference type="EMBL" id="JAFIRN010000016">
    <property type="protein sequence ID" value="KAG5833816.1"/>
    <property type="molecule type" value="Genomic_DNA"/>
</dbReference>
<keyword evidence="2" id="KW-1185">Reference proteome</keyword>